<dbReference type="InterPro" id="IPR050314">
    <property type="entry name" value="Glycosyl_Hydrlase_18"/>
</dbReference>
<dbReference type="EC" id="3.2.1.14" evidence="3"/>
<evidence type="ECO:0000256" key="2">
    <source>
        <dbReference type="ARBA" id="ARBA00008682"/>
    </source>
</evidence>
<dbReference type="Gene3D" id="3.20.20.80">
    <property type="entry name" value="Glycosidases"/>
    <property type="match status" value="1"/>
</dbReference>
<protein>
    <recommendedName>
        <fullName evidence="3">chitinase</fullName>
        <ecNumber evidence="3">3.2.1.14</ecNumber>
    </recommendedName>
</protein>
<evidence type="ECO:0000256" key="6">
    <source>
        <dbReference type="ARBA" id="ARBA00023277"/>
    </source>
</evidence>
<evidence type="ECO:0000256" key="9">
    <source>
        <dbReference type="RuleBase" id="RU000489"/>
    </source>
</evidence>
<evidence type="ECO:0000313" key="14">
    <source>
        <dbReference type="Proteomes" id="UP000275480"/>
    </source>
</evidence>
<dbReference type="CDD" id="cd00035">
    <property type="entry name" value="ChtBD1"/>
    <property type="match status" value="1"/>
</dbReference>
<feature type="chain" id="PRO_5044491232" description="chitinase" evidence="11">
    <location>
        <begin position="23"/>
        <end position="498"/>
    </location>
</feature>
<keyword evidence="4 9" id="KW-0378">Hydrolase</keyword>
<name>A0AB74BYI7_ASPFL</name>
<dbReference type="SUPFAM" id="SSF51445">
    <property type="entry name" value="(Trans)glycosidases"/>
    <property type="match status" value="1"/>
</dbReference>
<keyword evidence="8" id="KW-0624">Polysaccharide degradation</keyword>
<dbReference type="GO" id="GO:0008843">
    <property type="term" value="F:endochitinase activity"/>
    <property type="evidence" value="ECO:0007669"/>
    <property type="project" value="UniProtKB-EC"/>
</dbReference>
<dbReference type="GO" id="GO:0006032">
    <property type="term" value="P:chitin catabolic process"/>
    <property type="evidence" value="ECO:0007669"/>
    <property type="project" value="UniProtKB-KW"/>
</dbReference>
<evidence type="ECO:0000256" key="5">
    <source>
        <dbReference type="ARBA" id="ARBA00023024"/>
    </source>
</evidence>
<dbReference type="InterPro" id="IPR029070">
    <property type="entry name" value="Chitinase_insertion_sf"/>
</dbReference>
<keyword evidence="5" id="KW-0146">Chitin degradation</keyword>
<dbReference type="Pfam" id="PF00704">
    <property type="entry name" value="Glyco_hydro_18"/>
    <property type="match status" value="1"/>
</dbReference>
<dbReference type="GO" id="GO:0008061">
    <property type="term" value="F:chitin binding"/>
    <property type="evidence" value="ECO:0007669"/>
    <property type="project" value="InterPro"/>
</dbReference>
<dbReference type="PANTHER" id="PTHR11177">
    <property type="entry name" value="CHITINASE"/>
    <property type="match status" value="1"/>
</dbReference>
<gene>
    <name evidence="13" type="ORF">CA14_003477</name>
</gene>
<feature type="region of interest" description="Disordered" evidence="10">
    <location>
        <begin position="112"/>
        <end position="146"/>
    </location>
</feature>
<dbReference type="InterPro" id="IPR001579">
    <property type="entry name" value="Glyco_hydro_18_chit_AS"/>
</dbReference>
<keyword evidence="6" id="KW-0119">Carbohydrate metabolism</keyword>
<dbReference type="InterPro" id="IPR001223">
    <property type="entry name" value="Glyco_hydro18_cat"/>
</dbReference>
<evidence type="ECO:0000259" key="12">
    <source>
        <dbReference type="PROSITE" id="PS51910"/>
    </source>
</evidence>
<proteinExistence type="inferred from homology"/>
<reference evidence="13 14" key="1">
    <citation type="submission" date="2018-07" db="EMBL/GenBank/DDBJ databases">
        <title>Identification of spontaneous genetic mutation associated with occurrence of a yellow conidial color mutant of Aspergillus flavus.</title>
        <authorList>
            <person name="Chang P.-K."/>
            <person name="Mack B.M."/>
            <person name="Scharfenstein L."/>
            <person name="Gilbert M.K."/>
        </authorList>
    </citation>
    <scope>NUCLEOTIDE SEQUENCE [LARGE SCALE GENOMIC DNA]</scope>
    <source>
        <strain evidence="13 14">CA14</strain>
    </source>
</reference>
<dbReference type="GO" id="GO:0000272">
    <property type="term" value="P:polysaccharide catabolic process"/>
    <property type="evidence" value="ECO:0007669"/>
    <property type="project" value="UniProtKB-KW"/>
</dbReference>
<evidence type="ECO:0000256" key="10">
    <source>
        <dbReference type="SAM" id="MobiDB-lite"/>
    </source>
</evidence>
<dbReference type="Gene3D" id="3.10.50.10">
    <property type="match status" value="1"/>
</dbReference>
<evidence type="ECO:0000313" key="13">
    <source>
        <dbReference type="EMBL" id="RMZ39369.1"/>
    </source>
</evidence>
<dbReference type="EMBL" id="QQZZ01000144">
    <property type="protein sequence ID" value="RMZ39369.1"/>
    <property type="molecule type" value="Genomic_DNA"/>
</dbReference>
<dbReference type="PANTHER" id="PTHR11177:SF397">
    <property type="entry name" value="CHITINASE"/>
    <property type="match status" value="1"/>
</dbReference>
<dbReference type="SUPFAM" id="SSF54556">
    <property type="entry name" value="Chitinase insertion domain"/>
    <property type="match status" value="1"/>
</dbReference>
<organism evidence="13 14">
    <name type="scientific">Aspergillus flavus</name>
    <dbReference type="NCBI Taxonomy" id="5059"/>
    <lineage>
        <taxon>Eukaryota</taxon>
        <taxon>Fungi</taxon>
        <taxon>Dikarya</taxon>
        <taxon>Ascomycota</taxon>
        <taxon>Pezizomycotina</taxon>
        <taxon>Eurotiomycetes</taxon>
        <taxon>Eurotiomycetidae</taxon>
        <taxon>Eurotiales</taxon>
        <taxon>Aspergillaceae</taxon>
        <taxon>Aspergillus</taxon>
        <taxon>Aspergillus subgen. Circumdati</taxon>
    </lineage>
</organism>
<accession>A0AB74BYI7</accession>
<evidence type="ECO:0000256" key="3">
    <source>
        <dbReference type="ARBA" id="ARBA00012729"/>
    </source>
</evidence>
<dbReference type="AlphaFoldDB" id="A0AB74BYI7"/>
<evidence type="ECO:0000256" key="7">
    <source>
        <dbReference type="ARBA" id="ARBA00023295"/>
    </source>
</evidence>
<dbReference type="SMART" id="SM00636">
    <property type="entry name" value="Glyco_18"/>
    <property type="match status" value="1"/>
</dbReference>
<dbReference type="InterPro" id="IPR017853">
    <property type="entry name" value="GH"/>
</dbReference>
<evidence type="ECO:0000256" key="11">
    <source>
        <dbReference type="SAM" id="SignalP"/>
    </source>
</evidence>
<comment type="similarity">
    <text evidence="2">Belongs to the glycosyl hydrolase 18 family. Chitinase class V subfamily.</text>
</comment>
<evidence type="ECO:0000256" key="1">
    <source>
        <dbReference type="ARBA" id="ARBA00000822"/>
    </source>
</evidence>
<dbReference type="PROSITE" id="PS51910">
    <property type="entry name" value="GH18_2"/>
    <property type="match status" value="1"/>
</dbReference>
<comment type="caution">
    <text evidence="13">The sequence shown here is derived from an EMBL/GenBank/DDBJ whole genome shotgun (WGS) entry which is preliminary data.</text>
</comment>
<evidence type="ECO:0000256" key="4">
    <source>
        <dbReference type="ARBA" id="ARBA00022801"/>
    </source>
</evidence>
<feature type="signal peptide" evidence="11">
    <location>
        <begin position="1"/>
        <end position="22"/>
    </location>
</feature>
<dbReference type="PROSITE" id="PS01095">
    <property type="entry name" value="GH18_1"/>
    <property type="match status" value="1"/>
</dbReference>
<dbReference type="Proteomes" id="UP000275480">
    <property type="component" value="Unassembled WGS sequence"/>
</dbReference>
<comment type="catalytic activity">
    <reaction evidence="1">
        <text>Random endo-hydrolysis of N-acetyl-beta-D-glucosaminide (1-&gt;4)-beta-linkages in chitin and chitodextrins.</text>
        <dbReference type="EC" id="3.2.1.14"/>
    </reaction>
</comment>
<dbReference type="InterPro" id="IPR011583">
    <property type="entry name" value="Chitinase_II/V-like_cat"/>
</dbReference>
<feature type="domain" description="GH18" evidence="12">
    <location>
        <begin position="152"/>
        <end position="498"/>
    </location>
</feature>
<sequence length="498" mass="54452">MSLLLQCLITFLVLQGVLEVAGNPIKHNIHEKALRRRLSFGHSVGRSVAECGADAAVPGATCPDNACCSNTANGAFAARVVSTVVLDANQTVPYQRTRQVINRILLSKANRKPPKSLLHQPTTHPTPMPSTPSSTPPIAQITPGNPGDSTGKVIAGYWQGWNMGKPCATMKPEEIPVESLTHLIFSFGFIAPNTYKVLPMPDTKEGLFKQVTDVKKKNSNLKVLVALGGWTHTDPGPYCEVFTTMVSSSANRKMFITNLLSFLTQYGFDGVDIDWEYPGAEERGGRPTDKENFTKLLQEIRQEFQTKYVLTFAAPLASYYLRNYDLKRASEIVDWINVMAYDIHGTWESDKKAAGHTNLTDVNKGVENYLQAGVAPNKLVLGTAFYGRSVKLASGGCTQPGCPFIGPGAEGQCVKTAGYLSYTEIQDIISGGAKPVFDQAGSVQHLTWGGDNWVSYDDPQTIKIKVDYARRKGLRGLMAWAIDMDDEQRSMTKALSGH</sequence>
<keyword evidence="11" id="KW-0732">Signal</keyword>
<keyword evidence="7 9" id="KW-0326">Glycosidase</keyword>
<evidence type="ECO:0000256" key="8">
    <source>
        <dbReference type="ARBA" id="ARBA00023326"/>
    </source>
</evidence>